<proteinExistence type="predicted"/>
<feature type="non-terminal residue" evidence="1">
    <location>
        <position position="1"/>
    </location>
</feature>
<name>X1BMG6_9ZZZZ</name>
<sequence length="104" mass="10834">VGPYGLDTAVPLAGITPDVPGRRFIEAALRPPISALPHLQARTLTPDEIEYAARGGLLSGEAGATSDPVAALDANGDLLGILRVLPQGGWRLRPNFIDTSPQAE</sequence>
<evidence type="ECO:0000313" key="1">
    <source>
        <dbReference type="EMBL" id="GAG85268.1"/>
    </source>
</evidence>
<protein>
    <recommendedName>
        <fullName evidence="2">tRNA pseudouridine synthase II TruB subfamily 1 C-terminal domain-containing protein</fullName>
    </recommendedName>
</protein>
<evidence type="ECO:0008006" key="2">
    <source>
        <dbReference type="Google" id="ProtNLM"/>
    </source>
</evidence>
<reference evidence="1" key="1">
    <citation type="journal article" date="2014" name="Front. Microbiol.">
        <title>High frequency of phylogenetically diverse reductive dehalogenase-homologous genes in deep subseafloor sedimentary metagenomes.</title>
        <authorList>
            <person name="Kawai M."/>
            <person name="Futagami T."/>
            <person name="Toyoda A."/>
            <person name="Takaki Y."/>
            <person name="Nishi S."/>
            <person name="Hori S."/>
            <person name="Arai W."/>
            <person name="Tsubouchi T."/>
            <person name="Morono Y."/>
            <person name="Uchiyama I."/>
            <person name="Ito T."/>
            <person name="Fujiyama A."/>
            <person name="Inagaki F."/>
            <person name="Takami H."/>
        </authorList>
    </citation>
    <scope>NUCLEOTIDE SEQUENCE</scope>
    <source>
        <strain evidence="1">Expedition CK06-06</strain>
    </source>
</reference>
<gene>
    <name evidence="1" type="ORF">S01H4_36263</name>
</gene>
<organism evidence="1">
    <name type="scientific">marine sediment metagenome</name>
    <dbReference type="NCBI Taxonomy" id="412755"/>
    <lineage>
        <taxon>unclassified sequences</taxon>
        <taxon>metagenomes</taxon>
        <taxon>ecological metagenomes</taxon>
    </lineage>
</organism>
<accession>X1BMG6</accession>
<dbReference type="EMBL" id="BART01019365">
    <property type="protein sequence ID" value="GAG85268.1"/>
    <property type="molecule type" value="Genomic_DNA"/>
</dbReference>
<dbReference type="AlphaFoldDB" id="X1BMG6"/>
<comment type="caution">
    <text evidence="1">The sequence shown here is derived from an EMBL/GenBank/DDBJ whole genome shotgun (WGS) entry which is preliminary data.</text>
</comment>